<name>A0A9C9ENP6_UNCW3</name>
<organism evidence="2 3">
    <name type="scientific">candidate division WOR-3 bacterium</name>
    <dbReference type="NCBI Taxonomy" id="2052148"/>
    <lineage>
        <taxon>Bacteria</taxon>
        <taxon>Bacteria division WOR-3</taxon>
    </lineage>
</organism>
<proteinExistence type="predicted"/>
<sequence length="343" mass="39601">MSYYSKGGKMNKVYILGAGASAGYDKSEVSLRSPTARDFFKKAMQLIDKNAIEGQRFHNLFNFLEKYYCFKKEDIKEKELDIEEVLTMLDLETSKNELKMARKELLEMIFLTLNKILYGKRCPYHKKLIENLKPTDTLITFNWDLLVDNVLSERDVPDYKGNFSAFYIDNQWRRSCGYSNGPGLIKLHGSLNWMACKKCNKNYCYVLSGKVAADQVINPEDPKTLCPGCQKQMEPIIIPPTLAKRYSNELLDSLWAEASNSIKEANKIIIIGYSLPVTDFKAKWLFMKSVAMRRRPLETLTIVDKYPDALGDKFKGLFKIKNDRFSCIEGEIKEYVECHIQND</sequence>
<evidence type="ECO:0000313" key="3">
    <source>
        <dbReference type="Proteomes" id="UP000885826"/>
    </source>
</evidence>
<dbReference type="AlphaFoldDB" id="A0A9C9ENP6"/>
<dbReference type="GO" id="GO:0070403">
    <property type="term" value="F:NAD+ binding"/>
    <property type="evidence" value="ECO:0007669"/>
    <property type="project" value="InterPro"/>
</dbReference>
<protein>
    <submittedName>
        <fullName evidence="2">Uncharacterized protein</fullName>
    </submittedName>
</protein>
<gene>
    <name evidence="2" type="ORF">ENI34_06015</name>
</gene>
<evidence type="ECO:0000313" key="2">
    <source>
        <dbReference type="EMBL" id="HEC78681.1"/>
    </source>
</evidence>
<dbReference type="EMBL" id="DRIG01000064">
    <property type="protein sequence ID" value="HEC78681.1"/>
    <property type="molecule type" value="Genomic_DNA"/>
</dbReference>
<dbReference type="InterPro" id="IPR029035">
    <property type="entry name" value="DHS-like_NAD/FAD-binding_dom"/>
</dbReference>
<dbReference type="Gene3D" id="3.30.1600.10">
    <property type="entry name" value="SIR2/SIRT2 'Small Domain"/>
    <property type="match status" value="1"/>
</dbReference>
<dbReference type="Pfam" id="PF02146">
    <property type="entry name" value="SIR2"/>
    <property type="match status" value="1"/>
</dbReference>
<dbReference type="Gene3D" id="3.40.50.1220">
    <property type="entry name" value="TPP-binding domain"/>
    <property type="match status" value="1"/>
</dbReference>
<evidence type="ECO:0000256" key="1">
    <source>
        <dbReference type="ARBA" id="ARBA00022679"/>
    </source>
</evidence>
<dbReference type="SUPFAM" id="SSF52467">
    <property type="entry name" value="DHS-like NAD/FAD-binding domain"/>
    <property type="match status" value="1"/>
</dbReference>
<dbReference type="GO" id="GO:0016740">
    <property type="term" value="F:transferase activity"/>
    <property type="evidence" value="ECO:0007669"/>
    <property type="project" value="UniProtKB-KW"/>
</dbReference>
<dbReference type="InterPro" id="IPR003000">
    <property type="entry name" value="Sirtuin"/>
</dbReference>
<dbReference type="Proteomes" id="UP000885826">
    <property type="component" value="Unassembled WGS sequence"/>
</dbReference>
<comment type="caution">
    <text evidence="2">The sequence shown here is derived from an EMBL/GenBank/DDBJ whole genome shotgun (WGS) entry which is preliminary data.</text>
</comment>
<dbReference type="InterPro" id="IPR026591">
    <property type="entry name" value="Sirtuin_cat_small_dom_sf"/>
</dbReference>
<keyword evidence="1" id="KW-0808">Transferase</keyword>
<reference evidence="2" key="1">
    <citation type="journal article" date="2020" name="mSystems">
        <title>Genome- and Community-Level Interaction Insights into Carbon Utilization and Element Cycling Functions of Hydrothermarchaeota in Hydrothermal Sediment.</title>
        <authorList>
            <person name="Zhou Z."/>
            <person name="Liu Y."/>
            <person name="Xu W."/>
            <person name="Pan J."/>
            <person name="Luo Z.H."/>
            <person name="Li M."/>
        </authorList>
    </citation>
    <scope>NUCLEOTIDE SEQUENCE</scope>
    <source>
        <strain evidence="2">HyVt-388</strain>
    </source>
</reference>
<accession>A0A9C9ENP6</accession>